<dbReference type="SUPFAM" id="SSF53335">
    <property type="entry name" value="S-adenosyl-L-methionine-dependent methyltransferases"/>
    <property type="match status" value="1"/>
</dbReference>
<dbReference type="Gene3D" id="3.90.120.10">
    <property type="entry name" value="DNA Methylase, subunit A, domain 2"/>
    <property type="match status" value="1"/>
</dbReference>
<gene>
    <name evidence="8" type="primary">dcm</name>
    <name evidence="8" type="ORF">EDM21_15780</name>
</gene>
<dbReference type="PANTHER" id="PTHR10629">
    <property type="entry name" value="CYTOSINE-SPECIFIC METHYLTRANSFERASE"/>
    <property type="match status" value="1"/>
</dbReference>
<sequence>MRLTCVDSFSGAGGLSLGLHKAGFEVLLSFDIEPKCIETINNNKKYFSHPALCEDIRNMLGGRLLNHIGLKQGELFLLAGGPPCQGFSVQRIGEDLDSRNDLVLQYGSLIDEVRPMFFVMENVSGIQGKRGKTILSELISHMEDIGYVVHKQLINAEDYGIPQRRKRIILVGERRDIGSEYTFPVPTGERHTVRETIEFLPEPPTDGTSHSEYPLHRRDRLSDKNIKRLMALQQGQGRDHLPEELLADCHRIDSSIIGHRNVYGRMSWDDVAPTITARFDSFTRGMFGHPEQLRSISLCEGALLQTFPVDFVFSGSKVEIARQIGNAVPPNLAKIIGESIIEYYLRKEVKNIVLSGNH</sequence>
<dbReference type="InterPro" id="IPR029063">
    <property type="entry name" value="SAM-dependent_MTases_sf"/>
</dbReference>
<dbReference type="PRINTS" id="PR00105">
    <property type="entry name" value="C5METTRFRASE"/>
</dbReference>
<evidence type="ECO:0000256" key="1">
    <source>
        <dbReference type="ARBA" id="ARBA00011975"/>
    </source>
</evidence>
<evidence type="ECO:0000313" key="8">
    <source>
        <dbReference type="EMBL" id="MVP00964.1"/>
    </source>
</evidence>
<evidence type="ECO:0000256" key="4">
    <source>
        <dbReference type="ARBA" id="ARBA00022691"/>
    </source>
</evidence>
<keyword evidence="4 6" id="KW-0949">S-adenosyl-L-methionine</keyword>
<comment type="similarity">
    <text evidence="6 7">Belongs to the class I-like SAM-binding methyltransferase superfamily. C5-methyltransferase family.</text>
</comment>
<keyword evidence="9" id="KW-1185">Reference proteome</keyword>
<dbReference type="GO" id="GO:0003886">
    <property type="term" value="F:DNA (cytosine-5-)-methyltransferase activity"/>
    <property type="evidence" value="ECO:0007669"/>
    <property type="project" value="UniProtKB-EC"/>
</dbReference>
<name>A0A7X3FK51_9BACL</name>
<dbReference type="OrthoDB" id="9813719at2"/>
<protein>
    <recommendedName>
        <fullName evidence="1">DNA (cytosine-5-)-methyltransferase</fullName>
        <ecNumber evidence="1">2.1.1.37</ecNumber>
    </recommendedName>
</protein>
<dbReference type="PROSITE" id="PS00095">
    <property type="entry name" value="C5_MTASE_2"/>
    <property type="match status" value="1"/>
</dbReference>
<keyword evidence="3 6" id="KW-0808">Transferase</keyword>
<dbReference type="GO" id="GO:0032259">
    <property type="term" value="P:methylation"/>
    <property type="evidence" value="ECO:0007669"/>
    <property type="project" value="UniProtKB-KW"/>
</dbReference>
<evidence type="ECO:0000256" key="7">
    <source>
        <dbReference type="RuleBase" id="RU000416"/>
    </source>
</evidence>
<dbReference type="InterPro" id="IPR050390">
    <property type="entry name" value="C5-Methyltransferase"/>
</dbReference>
<evidence type="ECO:0000256" key="3">
    <source>
        <dbReference type="ARBA" id="ARBA00022679"/>
    </source>
</evidence>
<dbReference type="Proteomes" id="UP000490800">
    <property type="component" value="Unassembled WGS sequence"/>
</dbReference>
<dbReference type="PROSITE" id="PS51679">
    <property type="entry name" value="SAM_MT_C5"/>
    <property type="match status" value="1"/>
</dbReference>
<reference evidence="8 9" key="1">
    <citation type="journal article" date="2019" name="Microorganisms">
        <title>Paenibacillus lutrae sp. nov., A Chitinolytic Species Isolated from A River Otter in Castril Natural Park, Granada, Spain.</title>
        <authorList>
            <person name="Rodriguez M."/>
            <person name="Reina J.C."/>
            <person name="Bejar V."/>
            <person name="Llamas I."/>
        </authorList>
    </citation>
    <scope>NUCLEOTIDE SEQUENCE [LARGE SCALE GENOMIC DNA]</scope>
    <source>
        <strain evidence="8 9">N10</strain>
    </source>
</reference>
<evidence type="ECO:0000313" key="9">
    <source>
        <dbReference type="Proteomes" id="UP000490800"/>
    </source>
</evidence>
<dbReference type="PANTHER" id="PTHR10629:SF52">
    <property type="entry name" value="DNA (CYTOSINE-5)-METHYLTRANSFERASE 1"/>
    <property type="match status" value="1"/>
</dbReference>
<dbReference type="InterPro" id="IPR031303">
    <property type="entry name" value="C5_meth_CS"/>
</dbReference>
<keyword evidence="2 6" id="KW-0489">Methyltransferase</keyword>
<evidence type="ECO:0000256" key="2">
    <source>
        <dbReference type="ARBA" id="ARBA00022603"/>
    </source>
</evidence>
<feature type="active site" evidence="6">
    <location>
        <position position="84"/>
    </location>
</feature>
<dbReference type="GO" id="GO:0044027">
    <property type="term" value="P:negative regulation of gene expression via chromosomal CpG island methylation"/>
    <property type="evidence" value="ECO:0007669"/>
    <property type="project" value="TreeGrafter"/>
</dbReference>
<evidence type="ECO:0000256" key="6">
    <source>
        <dbReference type="PROSITE-ProRule" id="PRU01016"/>
    </source>
</evidence>
<dbReference type="AlphaFoldDB" id="A0A7X3FK51"/>
<evidence type="ECO:0000256" key="5">
    <source>
        <dbReference type="ARBA" id="ARBA00022747"/>
    </source>
</evidence>
<organism evidence="8 9">
    <name type="scientific">Paenibacillus lutrae</name>
    <dbReference type="NCBI Taxonomy" id="2078573"/>
    <lineage>
        <taxon>Bacteria</taxon>
        <taxon>Bacillati</taxon>
        <taxon>Bacillota</taxon>
        <taxon>Bacilli</taxon>
        <taxon>Bacillales</taxon>
        <taxon>Paenibacillaceae</taxon>
        <taxon>Paenibacillus</taxon>
    </lineage>
</organism>
<accession>A0A7X3FK51</accession>
<dbReference type="Pfam" id="PF00145">
    <property type="entry name" value="DNA_methylase"/>
    <property type="match status" value="1"/>
</dbReference>
<keyword evidence="5" id="KW-0680">Restriction system</keyword>
<dbReference type="Gene3D" id="3.40.50.150">
    <property type="entry name" value="Vaccinia Virus protein VP39"/>
    <property type="match status" value="1"/>
</dbReference>
<dbReference type="GO" id="GO:0009307">
    <property type="term" value="P:DNA restriction-modification system"/>
    <property type="evidence" value="ECO:0007669"/>
    <property type="project" value="UniProtKB-KW"/>
</dbReference>
<dbReference type="EC" id="2.1.1.37" evidence="1"/>
<dbReference type="EMBL" id="RHLK01000009">
    <property type="protein sequence ID" value="MVP00964.1"/>
    <property type="molecule type" value="Genomic_DNA"/>
</dbReference>
<dbReference type="InterPro" id="IPR001525">
    <property type="entry name" value="C5_MeTfrase"/>
</dbReference>
<dbReference type="GO" id="GO:0003677">
    <property type="term" value="F:DNA binding"/>
    <property type="evidence" value="ECO:0007669"/>
    <property type="project" value="TreeGrafter"/>
</dbReference>
<comment type="caution">
    <text evidence="8">The sequence shown here is derived from an EMBL/GenBank/DDBJ whole genome shotgun (WGS) entry which is preliminary data.</text>
</comment>
<dbReference type="NCBIfam" id="TIGR00675">
    <property type="entry name" value="dcm"/>
    <property type="match status" value="1"/>
</dbReference>
<dbReference type="RefSeq" id="WP_157336948.1">
    <property type="nucleotide sequence ID" value="NZ_RHLK01000009.1"/>
</dbReference>
<proteinExistence type="inferred from homology"/>